<protein>
    <recommendedName>
        <fullName evidence="10">Probable nicotinate-nucleotide adenylyltransferase</fullName>
        <ecNumber evidence="10">2.7.7.18</ecNumber>
    </recommendedName>
    <alternativeName>
        <fullName evidence="10">Deamido-NAD(+) diphosphorylase</fullName>
    </alternativeName>
    <alternativeName>
        <fullName evidence="10">Deamido-NAD(+) pyrophosphorylase</fullName>
    </alternativeName>
    <alternativeName>
        <fullName evidence="10">Nicotinate mononucleotide adenylyltransferase</fullName>
        <shortName evidence="10">NaMN adenylyltransferase</shortName>
    </alternativeName>
</protein>
<evidence type="ECO:0000256" key="8">
    <source>
        <dbReference type="ARBA" id="ARBA00023027"/>
    </source>
</evidence>
<dbReference type="NCBIfam" id="TIGR00125">
    <property type="entry name" value="cyt_tran_rel"/>
    <property type="match status" value="1"/>
</dbReference>
<evidence type="ECO:0000256" key="4">
    <source>
        <dbReference type="ARBA" id="ARBA00022679"/>
    </source>
</evidence>
<accession>A0A9D1HH68</accession>
<dbReference type="NCBIfam" id="NF000840">
    <property type="entry name" value="PRK00071.1-3"/>
    <property type="match status" value="1"/>
</dbReference>
<dbReference type="GO" id="GO:0009435">
    <property type="term" value="P:NAD+ biosynthetic process"/>
    <property type="evidence" value="ECO:0007669"/>
    <property type="project" value="UniProtKB-UniRule"/>
</dbReference>
<name>A0A9D1HH68_9FIRM</name>
<evidence type="ECO:0000313" key="13">
    <source>
        <dbReference type="Proteomes" id="UP000824164"/>
    </source>
</evidence>
<reference evidence="12" key="2">
    <citation type="journal article" date="2021" name="PeerJ">
        <title>Extensive microbial diversity within the chicken gut microbiome revealed by metagenomics and culture.</title>
        <authorList>
            <person name="Gilroy R."/>
            <person name="Ravi A."/>
            <person name="Getino M."/>
            <person name="Pursley I."/>
            <person name="Horton D.L."/>
            <person name="Alikhan N.F."/>
            <person name="Baker D."/>
            <person name="Gharbi K."/>
            <person name="Hall N."/>
            <person name="Watson M."/>
            <person name="Adriaenssens E.M."/>
            <person name="Foster-Nyarko E."/>
            <person name="Jarju S."/>
            <person name="Secka A."/>
            <person name="Antonio M."/>
            <person name="Oren A."/>
            <person name="Chaudhuri R.R."/>
            <person name="La Ragione R."/>
            <person name="Hildebrand F."/>
            <person name="Pallen M.J."/>
        </authorList>
    </citation>
    <scope>NUCLEOTIDE SEQUENCE</scope>
    <source>
        <strain evidence="12">CHK187-14744</strain>
    </source>
</reference>
<evidence type="ECO:0000256" key="3">
    <source>
        <dbReference type="ARBA" id="ARBA00022642"/>
    </source>
</evidence>
<proteinExistence type="inferred from homology"/>
<dbReference type="PANTHER" id="PTHR39321">
    <property type="entry name" value="NICOTINATE-NUCLEOTIDE ADENYLYLTRANSFERASE-RELATED"/>
    <property type="match status" value="1"/>
</dbReference>
<evidence type="ECO:0000256" key="6">
    <source>
        <dbReference type="ARBA" id="ARBA00022741"/>
    </source>
</evidence>
<comment type="pathway">
    <text evidence="2 10">Cofactor biosynthesis; NAD(+) biosynthesis; deamido-NAD(+) from nicotinate D-ribonucleotide: step 1/1.</text>
</comment>
<dbReference type="Pfam" id="PF01467">
    <property type="entry name" value="CTP_transf_like"/>
    <property type="match status" value="1"/>
</dbReference>
<evidence type="ECO:0000256" key="1">
    <source>
        <dbReference type="ARBA" id="ARBA00002324"/>
    </source>
</evidence>
<dbReference type="HAMAP" id="MF_00244">
    <property type="entry name" value="NaMN_adenylyltr"/>
    <property type="match status" value="1"/>
</dbReference>
<keyword evidence="5 10" id="KW-0548">Nucleotidyltransferase</keyword>
<dbReference type="InterPro" id="IPR014729">
    <property type="entry name" value="Rossmann-like_a/b/a_fold"/>
</dbReference>
<comment type="function">
    <text evidence="1 10">Catalyzes the reversible adenylation of nicotinate mononucleotide (NaMN) to nicotinic acid adenine dinucleotide (NaAD).</text>
</comment>
<dbReference type="AlphaFoldDB" id="A0A9D1HH68"/>
<dbReference type="SUPFAM" id="SSF52374">
    <property type="entry name" value="Nucleotidylyl transferase"/>
    <property type="match status" value="1"/>
</dbReference>
<evidence type="ECO:0000256" key="2">
    <source>
        <dbReference type="ARBA" id="ARBA00005019"/>
    </source>
</evidence>
<keyword evidence="3 10" id="KW-0662">Pyridine nucleotide biosynthesis</keyword>
<keyword evidence="7 10" id="KW-0067">ATP-binding</keyword>
<dbReference type="InterPro" id="IPR005248">
    <property type="entry name" value="NadD/NMNAT"/>
</dbReference>
<evidence type="ECO:0000259" key="11">
    <source>
        <dbReference type="Pfam" id="PF01467"/>
    </source>
</evidence>
<dbReference type="Gene3D" id="3.40.50.620">
    <property type="entry name" value="HUPs"/>
    <property type="match status" value="1"/>
</dbReference>
<dbReference type="InterPro" id="IPR004821">
    <property type="entry name" value="Cyt_trans-like"/>
</dbReference>
<keyword evidence="6 10" id="KW-0547">Nucleotide-binding</keyword>
<evidence type="ECO:0000313" key="12">
    <source>
        <dbReference type="EMBL" id="HIU02889.1"/>
    </source>
</evidence>
<keyword evidence="4 10" id="KW-0808">Transferase</keyword>
<comment type="similarity">
    <text evidence="10">Belongs to the NadD family.</text>
</comment>
<feature type="domain" description="Cytidyltransferase-like" evidence="11">
    <location>
        <begin position="13"/>
        <end position="181"/>
    </location>
</feature>
<dbReference type="GO" id="GO:0005524">
    <property type="term" value="F:ATP binding"/>
    <property type="evidence" value="ECO:0007669"/>
    <property type="project" value="UniProtKB-KW"/>
</dbReference>
<reference evidence="12" key="1">
    <citation type="submission" date="2020-10" db="EMBL/GenBank/DDBJ databases">
        <authorList>
            <person name="Gilroy R."/>
        </authorList>
    </citation>
    <scope>NUCLEOTIDE SEQUENCE</scope>
    <source>
        <strain evidence="12">CHK187-14744</strain>
    </source>
</reference>
<sequence length="215" mass="24865">MGEQTTNKKRIGIMGGTFNPIHIGHLLLAETAYREYKLDEIWFVPAFDPPHKAGQKIASYQDRAEMTALAIRDIEYFRRSDIETERRGYSYTSETLALLHDKYPEYDFYFIMGADSLLQIEQWHQPERVLKQATVLASGRGHQPLDKLRKQMDYLSEKYDACLHLIHIPEVDISSALIREKIASGHSVRFMVPEAVYHYIGAHRLYADEKGKCCV</sequence>
<dbReference type="GO" id="GO:0004515">
    <property type="term" value="F:nicotinate-nucleotide adenylyltransferase activity"/>
    <property type="evidence" value="ECO:0007669"/>
    <property type="project" value="UniProtKB-UniRule"/>
</dbReference>
<gene>
    <name evidence="10" type="primary">nadD</name>
    <name evidence="12" type="ORF">IAB63_06505</name>
</gene>
<evidence type="ECO:0000256" key="10">
    <source>
        <dbReference type="HAMAP-Rule" id="MF_00244"/>
    </source>
</evidence>
<evidence type="ECO:0000256" key="9">
    <source>
        <dbReference type="ARBA" id="ARBA00048721"/>
    </source>
</evidence>
<dbReference type="EC" id="2.7.7.18" evidence="10"/>
<organism evidence="12 13">
    <name type="scientific">Candidatus Onthocola gallistercoris</name>
    <dbReference type="NCBI Taxonomy" id="2840876"/>
    <lineage>
        <taxon>Bacteria</taxon>
        <taxon>Bacillati</taxon>
        <taxon>Bacillota</taxon>
        <taxon>Bacilli</taxon>
        <taxon>Candidatus Onthocola</taxon>
    </lineage>
</organism>
<comment type="catalytic activity">
    <reaction evidence="9 10">
        <text>nicotinate beta-D-ribonucleotide + ATP + H(+) = deamido-NAD(+) + diphosphate</text>
        <dbReference type="Rhea" id="RHEA:22860"/>
        <dbReference type="ChEBI" id="CHEBI:15378"/>
        <dbReference type="ChEBI" id="CHEBI:30616"/>
        <dbReference type="ChEBI" id="CHEBI:33019"/>
        <dbReference type="ChEBI" id="CHEBI:57502"/>
        <dbReference type="ChEBI" id="CHEBI:58437"/>
        <dbReference type="EC" id="2.7.7.18"/>
    </reaction>
</comment>
<dbReference type="PANTHER" id="PTHR39321:SF3">
    <property type="entry name" value="PHOSPHOPANTETHEINE ADENYLYLTRANSFERASE"/>
    <property type="match status" value="1"/>
</dbReference>
<dbReference type="CDD" id="cd02165">
    <property type="entry name" value="NMNAT"/>
    <property type="match status" value="1"/>
</dbReference>
<keyword evidence="8 10" id="KW-0520">NAD</keyword>
<evidence type="ECO:0000256" key="7">
    <source>
        <dbReference type="ARBA" id="ARBA00022840"/>
    </source>
</evidence>
<evidence type="ECO:0000256" key="5">
    <source>
        <dbReference type="ARBA" id="ARBA00022695"/>
    </source>
</evidence>
<dbReference type="NCBIfam" id="TIGR00482">
    <property type="entry name" value="nicotinate (nicotinamide) nucleotide adenylyltransferase"/>
    <property type="match status" value="1"/>
</dbReference>
<comment type="caution">
    <text evidence="12">The sequence shown here is derived from an EMBL/GenBank/DDBJ whole genome shotgun (WGS) entry which is preliminary data.</text>
</comment>
<dbReference type="EMBL" id="DVLT01000042">
    <property type="protein sequence ID" value="HIU02889.1"/>
    <property type="molecule type" value="Genomic_DNA"/>
</dbReference>
<dbReference type="Proteomes" id="UP000824164">
    <property type="component" value="Unassembled WGS sequence"/>
</dbReference>